<keyword evidence="2" id="KW-0804">Transcription</keyword>
<sequence>MLKSCHKFLLFHFNGFPRVLSYSSIGSLNYTTTTTTTTTKDESFTVNYLINNCGFPLDSALSVSKRILLRSSQNPDSVLTLFRSLGFSDSDLHLIIRKIPRLLLSNPTKTLLPKFHFFQSKDASASHFVRIFTANPYLLLRSLDNHLIPTYNLIYQYLQSDERTLVAVKRCVRLFDFADLQNNIKLLLDTGIREKSLAMLLRQWPWLLVYKFDYLRNKVDEIRNMGLDPSKSRFIAAIYAKALPKSMWESKAELYKMWGWTDETIHEAFVRHPHCMLISERKIEEGMQFFVNQMGWDSQLLVCYPVLLMLSLNKRVIPRASVLEFLLSKDLIPRAFIPHAYYISEEKFLQKYVSCFKDQAPQLLKLYEEKMSLSGTDDQCLS</sequence>
<comment type="similarity">
    <text evidence="1">Belongs to the mTERF family.</text>
</comment>
<name>A0A6A4PKE8_LUPAL</name>
<dbReference type="Proteomes" id="UP000447434">
    <property type="component" value="Chromosome 13"/>
</dbReference>
<dbReference type="OrthoDB" id="637682at2759"/>
<dbReference type="Gene3D" id="1.25.70.10">
    <property type="entry name" value="Transcription termination factor 3, mitochondrial"/>
    <property type="match status" value="1"/>
</dbReference>
<accession>A0A6A4PKE8</accession>
<organism evidence="4 5">
    <name type="scientific">Lupinus albus</name>
    <name type="common">White lupine</name>
    <name type="synonym">Lupinus termis</name>
    <dbReference type="NCBI Taxonomy" id="3870"/>
    <lineage>
        <taxon>Eukaryota</taxon>
        <taxon>Viridiplantae</taxon>
        <taxon>Streptophyta</taxon>
        <taxon>Embryophyta</taxon>
        <taxon>Tracheophyta</taxon>
        <taxon>Spermatophyta</taxon>
        <taxon>Magnoliopsida</taxon>
        <taxon>eudicotyledons</taxon>
        <taxon>Gunneridae</taxon>
        <taxon>Pentapetalae</taxon>
        <taxon>rosids</taxon>
        <taxon>fabids</taxon>
        <taxon>Fabales</taxon>
        <taxon>Fabaceae</taxon>
        <taxon>Papilionoideae</taxon>
        <taxon>50 kb inversion clade</taxon>
        <taxon>genistoids sensu lato</taxon>
        <taxon>core genistoids</taxon>
        <taxon>Genisteae</taxon>
        <taxon>Lupinus</taxon>
    </lineage>
</organism>
<keyword evidence="2" id="KW-0806">Transcription termination</keyword>
<protein>
    <submittedName>
        <fullName evidence="4">Putative transcription regulator mTERF family</fullName>
    </submittedName>
</protein>
<dbReference type="InterPro" id="IPR003690">
    <property type="entry name" value="MTERF"/>
</dbReference>
<dbReference type="AlphaFoldDB" id="A0A6A4PKE8"/>
<dbReference type="GO" id="GO:0003676">
    <property type="term" value="F:nucleic acid binding"/>
    <property type="evidence" value="ECO:0007669"/>
    <property type="project" value="InterPro"/>
</dbReference>
<dbReference type="PANTHER" id="PTHR13068">
    <property type="entry name" value="CGI-12 PROTEIN-RELATED"/>
    <property type="match status" value="1"/>
</dbReference>
<keyword evidence="3" id="KW-0809">Transit peptide</keyword>
<dbReference type="GO" id="GO:0006353">
    <property type="term" value="P:DNA-templated transcription termination"/>
    <property type="evidence" value="ECO:0007669"/>
    <property type="project" value="UniProtKB-KW"/>
</dbReference>
<dbReference type="SMART" id="SM00733">
    <property type="entry name" value="Mterf"/>
    <property type="match status" value="5"/>
</dbReference>
<evidence type="ECO:0000313" key="5">
    <source>
        <dbReference type="Proteomes" id="UP000447434"/>
    </source>
</evidence>
<dbReference type="InterPro" id="IPR038538">
    <property type="entry name" value="MTERF_sf"/>
</dbReference>
<keyword evidence="2" id="KW-0805">Transcription regulation</keyword>
<comment type="caution">
    <text evidence="4">The sequence shown here is derived from an EMBL/GenBank/DDBJ whole genome shotgun (WGS) entry which is preliminary data.</text>
</comment>
<dbReference type="FunFam" id="1.25.70.10:FF:000001">
    <property type="entry name" value="Mitochondrial transcription termination factor-like"/>
    <property type="match status" value="1"/>
</dbReference>
<dbReference type="Pfam" id="PF02536">
    <property type="entry name" value="mTERF"/>
    <property type="match status" value="1"/>
</dbReference>
<dbReference type="PANTHER" id="PTHR13068:SF166">
    <property type="entry name" value="TRANSCRIPTION TERMINATION FACTOR MTERF15, MITOCHONDRIAL-LIKE"/>
    <property type="match status" value="1"/>
</dbReference>
<gene>
    <name evidence="4" type="ORF">Lalb_Chr13g0303781</name>
</gene>
<dbReference type="EMBL" id="WOCE01000013">
    <property type="protein sequence ID" value="KAE9602005.1"/>
    <property type="molecule type" value="Genomic_DNA"/>
</dbReference>
<evidence type="ECO:0000256" key="2">
    <source>
        <dbReference type="ARBA" id="ARBA00022472"/>
    </source>
</evidence>
<proteinExistence type="inferred from homology"/>
<reference evidence="5" key="1">
    <citation type="journal article" date="2020" name="Nat. Commun.">
        <title>Genome sequence of the cluster root forming white lupin.</title>
        <authorList>
            <person name="Hufnagel B."/>
            <person name="Marques A."/>
            <person name="Soriano A."/>
            <person name="Marques L."/>
            <person name="Divol F."/>
            <person name="Doumas P."/>
            <person name="Sallet E."/>
            <person name="Mancinotti D."/>
            <person name="Carrere S."/>
            <person name="Marande W."/>
            <person name="Arribat S."/>
            <person name="Keller J."/>
            <person name="Huneau C."/>
            <person name="Blein T."/>
            <person name="Aime D."/>
            <person name="Laguerre M."/>
            <person name="Taylor J."/>
            <person name="Schubert V."/>
            <person name="Nelson M."/>
            <person name="Geu-Flores F."/>
            <person name="Crespi M."/>
            <person name="Gallardo-Guerrero K."/>
            <person name="Delaux P.-M."/>
            <person name="Salse J."/>
            <person name="Berges H."/>
            <person name="Guyot R."/>
            <person name="Gouzy J."/>
            <person name="Peret B."/>
        </authorList>
    </citation>
    <scope>NUCLEOTIDE SEQUENCE [LARGE SCALE GENOMIC DNA]</scope>
    <source>
        <strain evidence="5">cv. Amiga</strain>
    </source>
</reference>
<evidence type="ECO:0000256" key="1">
    <source>
        <dbReference type="ARBA" id="ARBA00007692"/>
    </source>
</evidence>
<evidence type="ECO:0000313" key="4">
    <source>
        <dbReference type="EMBL" id="KAE9602005.1"/>
    </source>
</evidence>
<evidence type="ECO:0000256" key="3">
    <source>
        <dbReference type="ARBA" id="ARBA00022946"/>
    </source>
</evidence>
<keyword evidence="5" id="KW-1185">Reference proteome</keyword>